<reference evidence="2" key="1">
    <citation type="submission" date="2022-07" db="EMBL/GenBank/DDBJ databases">
        <title>Genome Sequence of Xylaria arbuscula.</title>
        <authorList>
            <person name="Buettner E."/>
        </authorList>
    </citation>
    <scope>NUCLEOTIDE SEQUENCE</scope>
    <source>
        <strain evidence="2">VT107</strain>
    </source>
</reference>
<feature type="region of interest" description="Disordered" evidence="1">
    <location>
        <begin position="1"/>
        <end position="23"/>
    </location>
</feature>
<organism evidence="2 3">
    <name type="scientific">Xylaria arbuscula</name>
    <dbReference type="NCBI Taxonomy" id="114810"/>
    <lineage>
        <taxon>Eukaryota</taxon>
        <taxon>Fungi</taxon>
        <taxon>Dikarya</taxon>
        <taxon>Ascomycota</taxon>
        <taxon>Pezizomycotina</taxon>
        <taxon>Sordariomycetes</taxon>
        <taxon>Xylariomycetidae</taxon>
        <taxon>Xylariales</taxon>
        <taxon>Xylariaceae</taxon>
        <taxon>Xylaria</taxon>
    </lineage>
</organism>
<evidence type="ECO:0000313" key="3">
    <source>
        <dbReference type="Proteomes" id="UP001148614"/>
    </source>
</evidence>
<sequence length="139" mass="15463">MPSPGLQEASASATTPTSTGDDTVEARAKRILLQADGVAIMRRYDVPLEAGHRYFSSVILKDERTFLHDESGAGAVRGEPPVYDVPDLHVDVWRDLALSMGGVEYVKIRDGEDVMGNAMWEEWERVESEREKEKEAASR</sequence>
<evidence type="ECO:0000313" key="2">
    <source>
        <dbReference type="EMBL" id="KAJ3579977.1"/>
    </source>
</evidence>
<dbReference type="Proteomes" id="UP001148614">
    <property type="component" value="Unassembled WGS sequence"/>
</dbReference>
<accession>A0A9W8NP35</accession>
<dbReference type="AlphaFoldDB" id="A0A9W8NP35"/>
<name>A0A9W8NP35_9PEZI</name>
<gene>
    <name evidence="2" type="ORF">NPX13_g584</name>
</gene>
<proteinExistence type="predicted"/>
<evidence type="ECO:0000256" key="1">
    <source>
        <dbReference type="SAM" id="MobiDB-lite"/>
    </source>
</evidence>
<dbReference type="EMBL" id="JANPWZ010000040">
    <property type="protein sequence ID" value="KAJ3579977.1"/>
    <property type="molecule type" value="Genomic_DNA"/>
</dbReference>
<feature type="compositionally biased region" description="Low complexity" evidence="1">
    <location>
        <begin position="9"/>
        <end position="19"/>
    </location>
</feature>
<protein>
    <submittedName>
        <fullName evidence="2">Uncharacterized protein</fullName>
    </submittedName>
</protein>
<comment type="caution">
    <text evidence="2">The sequence shown here is derived from an EMBL/GenBank/DDBJ whole genome shotgun (WGS) entry which is preliminary data.</text>
</comment>
<keyword evidence="3" id="KW-1185">Reference proteome</keyword>
<dbReference type="VEuPathDB" id="FungiDB:F4678DRAFT_412955"/>